<organism evidence="2 3">
    <name type="scientific">Burkholderia vietnamiensis</name>
    <dbReference type="NCBI Taxonomy" id="60552"/>
    <lineage>
        <taxon>Bacteria</taxon>
        <taxon>Pseudomonadati</taxon>
        <taxon>Pseudomonadota</taxon>
        <taxon>Betaproteobacteria</taxon>
        <taxon>Burkholderiales</taxon>
        <taxon>Burkholderiaceae</taxon>
        <taxon>Burkholderia</taxon>
        <taxon>Burkholderia cepacia complex</taxon>
    </lineage>
</organism>
<dbReference type="Proteomes" id="UP000237632">
    <property type="component" value="Unassembled WGS sequence"/>
</dbReference>
<protein>
    <submittedName>
        <fullName evidence="2">Uncharacterized protein</fullName>
    </submittedName>
</protein>
<reference evidence="2 3" key="1">
    <citation type="submission" date="2018-03" db="EMBL/GenBank/DDBJ databases">
        <authorList>
            <person name="Nguyen K."/>
            <person name="Fouts D."/>
            <person name="Sutton G."/>
        </authorList>
    </citation>
    <scope>NUCLEOTIDE SEQUENCE [LARGE SCALE GENOMIC DNA]</scope>
    <source>
        <strain evidence="2 3">AU3578</strain>
    </source>
</reference>
<evidence type="ECO:0000313" key="3">
    <source>
        <dbReference type="Proteomes" id="UP000237632"/>
    </source>
</evidence>
<evidence type="ECO:0000313" key="2">
    <source>
        <dbReference type="EMBL" id="PRH44040.1"/>
    </source>
</evidence>
<dbReference type="EMBL" id="PVHK01000016">
    <property type="protein sequence ID" value="PRH44040.1"/>
    <property type="molecule type" value="Genomic_DNA"/>
</dbReference>
<comment type="caution">
    <text evidence="2">The sequence shown here is derived from an EMBL/GenBank/DDBJ whole genome shotgun (WGS) entry which is preliminary data.</text>
</comment>
<proteinExistence type="predicted"/>
<evidence type="ECO:0000256" key="1">
    <source>
        <dbReference type="SAM" id="MobiDB-lite"/>
    </source>
</evidence>
<name>A0AA45BEU1_BURVI</name>
<dbReference type="AlphaFoldDB" id="A0AA45BEU1"/>
<accession>A0AA45BEU1</accession>
<sequence>MRGGRLDTEAGNGVGVGRRRPGGCSIAHACLLFRYDRRRTAAMSMMVDSGHIAINDKANLES</sequence>
<feature type="region of interest" description="Disordered" evidence="1">
    <location>
        <begin position="1"/>
        <end position="21"/>
    </location>
</feature>
<gene>
    <name evidence="2" type="ORF">C6T65_01720</name>
</gene>